<keyword evidence="2" id="KW-1185">Reference proteome</keyword>
<evidence type="ECO:0000313" key="2">
    <source>
        <dbReference type="Proteomes" id="UP001165308"/>
    </source>
</evidence>
<sequence length="29" mass="3186">MHTCQTVMPYEGCVQVAEKLSQISAVCND</sequence>
<name>A0ABT0SS12_9GAMM</name>
<reference evidence="1" key="1">
    <citation type="submission" date="2022-05" db="EMBL/GenBank/DDBJ databases">
        <title>Halomonas geminus sp. nov. and Halomonas llamarensis sp. nov. isolated from high-altitude salars of the Atacama Desert.</title>
        <authorList>
            <person name="Hintersatz C."/>
            <person name="Rojas L.A."/>
            <person name="Wei T.-S."/>
            <person name="Kutschke S."/>
            <person name="Lehmann F."/>
            <person name="Jain R."/>
            <person name="Pollmann K."/>
        </authorList>
    </citation>
    <scope>NUCLEOTIDE SEQUENCE</scope>
    <source>
        <strain evidence="1">ATCHA</strain>
    </source>
</reference>
<gene>
    <name evidence="1" type="ORF">M8006_11625</name>
</gene>
<protein>
    <submittedName>
        <fullName evidence="1">Uncharacterized protein</fullName>
    </submittedName>
</protein>
<organism evidence="1 2">
    <name type="scientific">Halomonas llamarensis</name>
    <dbReference type="NCBI Taxonomy" id="2945104"/>
    <lineage>
        <taxon>Bacteria</taxon>
        <taxon>Pseudomonadati</taxon>
        <taxon>Pseudomonadota</taxon>
        <taxon>Gammaproteobacteria</taxon>
        <taxon>Oceanospirillales</taxon>
        <taxon>Halomonadaceae</taxon>
        <taxon>Halomonas</taxon>
    </lineage>
</organism>
<comment type="caution">
    <text evidence="1">The sequence shown here is derived from an EMBL/GenBank/DDBJ whole genome shotgun (WGS) entry which is preliminary data.</text>
</comment>
<dbReference type="Proteomes" id="UP001165308">
    <property type="component" value="Unassembled WGS sequence"/>
</dbReference>
<evidence type="ECO:0000313" key="1">
    <source>
        <dbReference type="EMBL" id="MCL7930615.1"/>
    </source>
</evidence>
<dbReference type="EMBL" id="JAMJPJ010000018">
    <property type="protein sequence ID" value="MCL7930615.1"/>
    <property type="molecule type" value="Genomic_DNA"/>
</dbReference>
<proteinExistence type="predicted"/>
<accession>A0ABT0SS12</accession>